<evidence type="ECO:0000256" key="3">
    <source>
        <dbReference type="ARBA" id="ARBA00012944"/>
    </source>
</evidence>
<feature type="transmembrane region" description="Helical" evidence="10">
    <location>
        <begin position="271"/>
        <end position="291"/>
    </location>
</feature>
<keyword evidence="10" id="KW-0813">Transport</keyword>
<evidence type="ECO:0000256" key="7">
    <source>
        <dbReference type="ARBA" id="ARBA00022989"/>
    </source>
</evidence>
<keyword evidence="7 10" id="KW-1133">Transmembrane helix</keyword>
<dbReference type="InterPro" id="IPR001750">
    <property type="entry name" value="ND/Mrp_TM"/>
</dbReference>
<feature type="transmembrane region" description="Helical" evidence="10">
    <location>
        <begin position="68"/>
        <end position="85"/>
    </location>
</feature>
<dbReference type="EMBL" id="MG253277">
    <property type="protein sequence ID" value="AWN56345.1"/>
    <property type="molecule type" value="Genomic_DNA"/>
</dbReference>
<evidence type="ECO:0000259" key="12">
    <source>
        <dbReference type="Pfam" id="PF00662"/>
    </source>
</evidence>
<keyword evidence="10" id="KW-0830">Ubiquinone</keyword>
<dbReference type="PRINTS" id="PR01434">
    <property type="entry name" value="NADHDHGNASE5"/>
</dbReference>
<keyword evidence="5 10" id="KW-0812">Transmembrane</keyword>
<feature type="transmembrane region" description="Helical" evidence="10">
    <location>
        <begin position="5"/>
        <end position="26"/>
    </location>
</feature>
<keyword evidence="10 13" id="KW-0496">Mitochondrion</keyword>
<evidence type="ECO:0000256" key="1">
    <source>
        <dbReference type="ARBA" id="ARBA00003257"/>
    </source>
</evidence>
<accession>A0A2U8XEB5</accession>
<feature type="transmembrane region" description="Helical" evidence="10">
    <location>
        <begin position="130"/>
        <end position="150"/>
    </location>
</feature>
<feature type="transmembrane region" description="Helical" evidence="10">
    <location>
        <begin position="32"/>
        <end position="56"/>
    </location>
</feature>
<dbReference type="PANTHER" id="PTHR42829">
    <property type="entry name" value="NADH-UBIQUINONE OXIDOREDUCTASE CHAIN 5"/>
    <property type="match status" value="1"/>
</dbReference>
<comment type="similarity">
    <text evidence="10">Belongs to the complex I subunit 5 family.</text>
</comment>
<dbReference type="Pfam" id="PF00361">
    <property type="entry name" value="Proton_antipo_M"/>
    <property type="match status" value="1"/>
</dbReference>
<feature type="domain" description="NADH-Ubiquinone oxidoreductase (complex I) chain 5 N-terminal" evidence="12">
    <location>
        <begin position="20"/>
        <end position="68"/>
    </location>
</feature>
<sequence length="379" mass="43242">MLSMLLYILSASYLLEWLLIMVNSISMEVMLLIDWVSLLFISFIMLISSMILLYSFVYMKSDKFIKRFIFLIILFVMSMVLMIISPSIISIMFGWDGLGLVSYCLIIFYQNYSSFNSGMVTVLCNRVGDVGLLMVISLLMVSGSWNLMLYPYEGKLVAFMMLIAAITKSAQIPFSTWLPLAMAAPTPVSALVHSSTLVTAGVYLMIRFNELLMESELNKILFFLSVFTMFMSGLMANLEVDLKKVIALSTLSQLGLMMMILSLGWKMVAFYHLLVHAIFKSMLFMCAGTIIHSMMNNQDIRLFGNLKEVAPFVMMSFFVASLALCGFPFMAGFYSKDLIMELVYSINLNYYMLLFIMVSLLSYSLKLSWWFSLLIFMYI</sequence>
<evidence type="ECO:0000256" key="5">
    <source>
        <dbReference type="ARBA" id="ARBA00022692"/>
    </source>
</evidence>
<name>A0A2U8XEB5_9HYME</name>
<geneLocation type="mitochondrion" evidence="13"/>
<keyword evidence="10" id="KW-0520">NAD</keyword>
<evidence type="ECO:0000256" key="2">
    <source>
        <dbReference type="ARBA" id="ARBA00004141"/>
    </source>
</evidence>
<reference evidence="13" key="1">
    <citation type="submission" date="2017-10" db="EMBL/GenBank/DDBJ databases">
        <title>Mitogenomes of tropical arthropods.</title>
        <authorList>
            <person name="Pires Paula D."/>
            <person name="Coiti Togawa R."/>
        </authorList>
    </citation>
    <scope>NUCLEOTIDE SEQUENCE</scope>
</reference>
<comment type="function">
    <text evidence="1">Core subunit of the mitochondrial membrane respiratory chain NADH dehydrogenase (Complex I) that is believed to belong to the minimal assembly required for catalysis. Complex I functions in the transfer of electrons from NADH to the respiratory chain. The immediate electron acceptor for the enzyme is believed to be ubiquinone.</text>
</comment>
<dbReference type="AlphaFoldDB" id="A0A2U8XEB5"/>
<feature type="transmembrane region" description="Helical" evidence="10">
    <location>
        <begin position="91"/>
        <end position="109"/>
    </location>
</feature>
<comment type="function">
    <text evidence="10">Core subunit of the mitochondrial membrane respiratory chain NADH dehydrogenase (Complex I) which catalyzes electron transfer from NADH through the respiratory chain, using ubiquinone as an electron acceptor. Essential for the catalytic activity and assembly of complex I.</text>
</comment>
<feature type="transmembrane region" description="Helical" evidence="10">
    <location>
        <begin position="351"/>
        <end position="378"/>
    </location>
</feature>
<comment type="catalytic activity">
    <reaction evidence="9 10">
        <text>a ubiquinone + NADH + 5 H(+)(in) = a ubiquinol + NAD(+) + 4 H(+)(out)</text>
        <dbReference type="Rhea" id="RHEA:29091"/>
        <dbReference type="Rhea" id="RHEA-COMP:9565"/>
        <dbReference type="Rhea" id="RHEA-COMP:9566"/>
        <dbReference type="ChEBI" id="CHEBI:15378"/>
        <dbReference type="ChEBI" id="CHEBI:16389"/>
        <dbReference type="ChEBI" id="CHEBI:17976"/>
        <dbReference type="ChEBI" id="CHEBI:57540"/>
        <dbReference type="ChEBI" id="CHEBI:57945"/>
        <dbReference type="EC" id="7.1.1.2"/>
    </reaction>
</comment>
<dbReference type="GO" id="GO:0016020">
    <property type="term" value="C:membrane"/>
    <property type="evidence" value="ECO:0007669"/>
    <property type="project" value="UniProtKB-SubCell"/>
</dbReference>
<dbReference type="InterPro" id="IPR001516">
    <property type="entry name" value="Proton_antipo_N"/>
</dbReference>
<protein>
    <recommendedName>
        <fullName evidence="4 10">NADH-ubiquinone oxidoreductase chain 5</fullName>
        <ecNumber evidence="3 10">7.1.1.2</ecNumber>
    </recommendedName>
</protein>
<feature type="transmembrane region" description="Helical" evidence="10">
    <location>
        <begin position="190"/>
        <end position="208"/>
    </location>
</feature>
<dbReference type="InterPro" id="IPR003945">
    <property type="entry name" value="NU5C-like"/>
</dbReference>
<dbReference type="GO" id="GO:0015990">
    <property type="term" value="P:electron transport coupled proton transport"/>
    <property type="evidence" value="ECO:0007669"/>
    <property type="project" value="TreeGrafter"/>
</dbReference>
<dbReference type="Pfam" id="PF00662">
    <property type="entry name" value="Proton_antipo_N"/>
    <property type="match status" value="1"/>
</dbReference>
<keyword evidence="8 10" id="KW-0472">Membrane</keyword>
<dbReference type="PANTHER" id="PTHR42829:SF2">
    <property type="entry name" value="NADH-UBIQUINONE OXIDOREDUCTASE CHAIN 5"/>
    <property type="match status" value="1"/>
</dbReference>
<comment type="subcellular location">
    <subcellularLocation>
        <location evidence="2">Membrane</location>
        <topology evidence="2">Multi-pass membrane protein</topology>
    </subcellularLocation>
</comment>
<evidence type="ECO:0000313" key="13">
    <source>
        <dbReference type="EMBL" id="AWN56345.1"/>
    </source>
</evidence>
<evidence type="ECO:0000256" key="10">
    <source>
        <dbReference type="RuleBase" id="RU003404"/>
    </source>
</evidence>
<dbReference type="GO" id="GO:0008137">
    <property type="term" value="F:NADH dehydrogenase (ubiquinone) activity"/>
    <property type="evidence" value="ECO:0007669"/>
    <property type="project" value="UniProtKB-EC"/>
</dbReference>
<dbReference type="GO" id="GO:0042773">
    <property type="term" value="P:ATP synthesis coupled electron transport"/>
    <property type="evidence" value="ECO:0007669"/>
    <property type="project" value="InterPro"/>
</dbReference>
<feature type="transmembrane region" description="Helical" evidence="10">
    <location>
        <begin position="220"/>
        <end position="238"/>
    </location>
</feature>
<feature type="transmembrane region" description="Helical" evidence="10">
    <location>
        <begin position="245"/>
        <end position="265"/>
    </location>
</feature>
<feature type="domain" description="NADH:quinone oxidoreductase/Mrp antiporter transmembrane" evidence="11">
    <location>
        <begin position="85"/>
        <end position="361"/>
    </location>
</feature>
<feature type="transmembrane region" description="Helical" evidence="10">
    <location>
        <begin position="312"/>
        <end position="331"/>
    </location>
</feature>
<dbReference type="EC" id="7.1.1.2" evidence="3 10"/>
<evidence type="ECO:0000259" key="11">
    <source>
        <dbReference type="Pfam" id="PF00361"/>
    </source>
</evidence>
<keyword evidence="6" id="KW-0249">Electron transport</keyword>
<proteinExistence type="inferred from homology"/>
<evidence type="ECO:0000256" key="9">
    <source>
        <dbReference type="ARBA" id="ARBA00049551"/>
    </source>
</evidence>
<evidence type="ECO:0000256" key="6">
    <source>
        <dbReference type="ARBA" id="ARBA00022982"/>
    </source>
</evidence>
<dbReference type="GO" id="GO:0003954">
    <property type="term" value="F:NADH dehydrogenase activity"/>
    <property type="evidence" value="ECO:0007669"/>
    <property type="project" value="TreeGrafter"/>
</dbReference>
<evidence type="ECO:0000256" key="4">
    <source>
        <dbReference type="ARBA" id="ARBA00021096"/>
    </source>
</evidence>
<evidence type="ECO:0000256" key="8">
    <source>
        <dbReference type="ARBA" id="ARBA00023136"/>
    </source>
</evidence>
<organism evidence="13">
    <name type="scientific">Pheidole obscurithorax</name>
    <dbReference type="NCBI Taxonomy" id="458959"/>
    <lineage>
        <taxon>Eukaryota</taxon>
        <taxon>Metazoa</taxon>
        <taxon>Ecdysozoa</taxon>
        <taxon>Arthropoda</taxon>
        <taxon>Hexapoda</taxon>
        <taxon>Insecta</taxon>
        <taxon>Pterygota</taxon>
        <taxon>Neoptera</taxon>
        <taxon>Endopterygota</taxon>
        <taxon>Hymenoptera</taxon>
        <taxon>Apocrita</taxon>
        <taxon>Aculeata</taxon>
        <taxon>Formicoidea</taxon>
        <taxon>Formicidae</taxon>
        <taxon>Myrmicinae</taxon>
        <taxon>Pheidole</taxon>
    </lineage>
</organism>